<sequence length="201" mass="21012">MHAALESASYTSAAGDSSPVVVICPRGESPRATGTSVKFTAGTTSRNQNESEIELIYSGESYDAFDSKATPHASGSPGADNARARLTGPGQRGGIMSEIFGSSDYSDESPPHASPSNDRTRGDGGDASIRHHDEEIRGIGVTLVPVLMLAPIKRPWTEMSCARSPSGVSVDAAIQGVGPVGRHDYRTGSNPVVRVLEEQST</sequence>
<feature type="region of interest" description="Disordered" evidence="1">
    <location>
        <begin position="66"/>
        <end position="131"/>
    </location>
</feature>
<proteinExistence type="predicted"/>
<dbReference type="Proteomes" id="UP001162060">
    <property type="component" value="Unassembled WGS sequence"/>
</dbReference>
<dbReference type="AlphaFoldDB" id="A0AAV1VM99"/>
<protein>
    <submittedName>
        <fullName evidence="2">Uncharacterized protein</fullName>
    </submittedName>
</protein>
<feature type="compositionally biased region" description="Basic and acidic residues" evidence="1">
    <location>
        <begin position="118"/>
        <end position="131"/>
    </location>
</feature>
<evidence type="ECO:0000313" key="2">
    <source>
        <dbReference type="EMBL" id="CAK7947352.1"/>
    </source>
</evidence>
<accession>A0AAV1VM99</accession>
<evidence type="ECO:0000256" key="1">
    <source>
        <dbReference type="SAM" id="MobiDB-lite"/>
    </source>
</evidence>
<evidence type="ECO:0000313" key="3">
    <source>
        <dbReference type="Proteomes" id="UP001162060"/>
    </source>
</evidence>
<dbReference type="EMBL" id="CAKLBY020000378">
    <property type="protein sequence ID" value="CAK7947352.1"/>
    <property type="molecule type" value="Genomic_DNA"/>
</dbReference>
<feature type="region of interest" description="Disordered" evidence="1">
    <location>
        <begin position="25"/>
        <end position="51"/>
    </location>
</feature>
<gene>
    <name evidence="2" type="ORF">PM001_LOCUS32502</name>
</gene>
<reference evidence="2" key="1">
    <citation type="submission" date="2024-01" db="EMBL/GenBank/DDBJ databases">
        <authorList>
            <person name="Webb A."/>
        </authorList>
    </citation>
    <scope>NUCLEOTIDE SEQUENCE</scope>
    <source>
        <strain evidence="2">Pm1</strain>
    </source>
</reference>
<name>A0AAV1VM99_9STRA</name>
<comment type="caution">
    <text evidence="2">The sequence shown here is derived from an EMBL/GenBank/DDBJ whole genome shotgun (WGS) entry which is preliminary data.</text>
</comment>
<feature type="compositionally biased region" description="Polar residues" evidence="1">
    <location>
        <begin position="32"/>
        <end position="50"/>
    </location>
</feature>
<organism evidence="2 3">
    <name type="scientific">Peronospora matthiolae</name>
    <dbReference type="NCBI Taxonomy" id="2874970"/>
    <lineage>
        <taxon>Eukaryota</taxon>
        <taxon>Sar</taxon>
        <taxon>Stramenopiles</taxon>
        <taxon>Oomycota</taxon>
        <taxon>Peronosporomycetes</taxon>
        <taxon>Peronosporales</taxon>
        <taxon>Peronosporaceae</taxon>
        <taxon>Peronospora</taxon>
    </lineage>
</organism>